<feature type="region of interest" description="Disordered" evidence="1">
    <location>
        <begin position="192"/>
        <end position="215"/>
    </location>
</feature>
<accession>A0A8S5PS02</accession>
<evidence type="ECO:0000313" key="2">
    <source>
        <dbReference type="EMBL" id="DAE09269.1"/>
    </source>
</evidence>
<reference evidence="2" key="1">
    <citation type="journal article" date="2021" name="Proc. Natl. Acad. Sci. U.S.A.">
        <title>A Catalog of Tens of Thousands of Viruses from Human Metagenomes Reveals Hidden Associations with Chronic Diseases.</title>
        <authorList>
            <person name="Tisza M.J."/>
            <person name="Buck C.B."/>
        </authorList>
    </citation>
    <scope>NUCLEOTIDE SEQUENCE</scope>
    <source>
        <strain evidence="2">CtkJH11</strain>
    </source>
</reference>
<organism evidence="2">
    <name type="scientific">Siphoviridae sp. ctkJH11</name>
    <dbReference type="NCBI Taxonomy" id="2825641"/>
    <lineage>
        <taxon>Viruses</taxon>
        <taxon>Duplodnaviria</taxon>
        <taxon>Heunggongvirae</taxon>
        <taxon>Uroviricota</taxon>
        <taxon>Caudoviricetes</taxon>
    </lineage>
</organism>
<name>A0A8S5PS02_9CAUD</name>
<sequence>MKNRTKKSCQVCGKPFYGPSDYFYCPECARKKKIETVVKIRICQDCGVEFFGGPRARRCPDCASKAKAEASKRYKERGARRPLGSVDKCQWCGAEYTVTCGRQKYCSDKCQHEAVLEWQREHKKGYNKVSRKYTKQQERRKQVKKICVYCGRIFTSDKPTNTCSEYCRKEQRKLTQCIADINRGNNRNVQKYIDRREESRKEVIKETQKPESDKA</sequence>
<protein>
    <submittedName>
        <fullName evidence="2">Thaumarchaeal output domain 1</fullName>
    </submittedName>
</protein>
<evidence type="ECO:0000256" key="1">
    <source>
        <dbReference type="SAM" id="MobiDB-lite"/>
    </source>
</evidence>
<dbReference type="EMBL" id="BK015484">
    <property type="protein sequence ID" value="DAE09269.1"/>
    <property type="molecule type" value="Genomic_DNA"/>
</dbReference>
<proteinExistence type="predicted"/>